<dbReference type="Proteomes" id="UP000324800">
    <property type="component" value="Unassembled WGS sequence"/>
</dbReference>
<reference evidence="1 2" key="1">
    <citation type="submission" date="2019-03" db="EMBL/GenBank/DDBJ databases">
        <title>Single cell metagenomics reveals metabolic interactions within the superorganism composed of flagellate Streblomastix strix and complex community of Bacteroidetes bacteria on its surface.</title>
        <authorList>
            <person name="Treitli S.C."/>
            <person name="Kolisko M."/>
            <person name="Husnik F."/>
            <person name="Keeling P."/>
            <person name="Hampl V."/>
        </authorList>
    </citation>
    <scope>NUCLEOTIDE SEQUENCE [LARGE SCALE GENOMIC DNA]</scope>
    <source>
        <strain evidence="1">ST1C</strain>
    </source>
</reference>
<dbReference type="EMBL" id="SNRW01019705">
    <property type="protein sequence ID" value="KAA6366136.1"/>
    <property type="molecule type" value="Genomic_DNA"/>
</dbReference>
<organism evidence="1 2">
    <name type="scientific">Streblomastix strix</name>
    <dbReference type="NCBI Taxonomy" id="222440"/>
    <lineage>
        <taxon>Eukaryota</taxon>
        <taxon>Metamonada</taxon>
        <taxon>Preaxostyla</taxon>
        <taxon>Oxymonadida</taxon>
        <taxon>Streblomastigidae</taxon>
        <taxon>Streblomastix</taxon>
    </lineage>
</organism>
<name>A0A5J4U5L3_9EUKA</name>
<proteinExistence type="predicted"/>
<sequence length="140" mass="16320">MAKSGRIERIRPESNLSPRIFFYVVIPRLVPGTDNQYQIYRKFIDDDDGSSYMKFTIVPDDGILEGHEKKTVMCTRCLWSDYFQGSRLNMRNHDCKPSRQPTLAEFGVRKRRIEVPEIVTPQMLRQQEIKEIVSNGGSYS</sequence>
<feature type="non-terminal residue" evidence="1">
    <location>
        <position position="140"/>
    </location>
</feature>
<comment type="caution">
    <text evidence="1">The sequence shown here is derived from an EMBL/GenBank/DDBJ whole genome shotgun (WGS) entry which is preliminary data.</text>
</comment>
<evidence type="ECO:0000313" key="2">
    <source>
        <dbReference type="Proteomes" id="UP000324800"/>
    </source>
</evidence>
<evidence type="ECO:0000313" key="1">
    <source>
        <dbReference type="EMBL" id="KAA6366136.1"/>
    </source>
</evidence>
<accession>A0A5J4U5L3</accession>
<gene>
    <name evidence="1" type="ORF">EZS28_038337</name>
</gene>
<dbReference type="AlphaFoldDB" id="A0A5J4U5L3"/>
<protein>
    <submittedName>
        <fullName evidence="1">Uncharacterized protein</fullName>
    </submittedName>
</protein>